<evidence type="ECO:0000256" key="1">
    <source>
        <dbReference type="SAM" id="MobiDB-lite"/>
    </source>
</evidence>
<dbReference type="EMBL" id="CADIKL010000034">
    <property type="protein sequence ID" value="CAB3801509.1"/>
    <property type="molecule type" value="Genomic_DNA"/>
</dbReference>
<sequence length="345" mass="37765">MFATQLDPIYALFIELVSSSFEPSRRLQRPSLNHPQGTMRARRLKKSGACNRTPKSTELTSISAHPQQPDQRQSPIRYAQREPAMKPEHRPADFAARFSPGLTNPDAATPEGVVAAAGTPGKDVVKRYNIYRNNVTVSLIDALAAIYPAVQRITGVEFFRAMARFHVRATPPVSRLLFEYGRDFPSFIETYEYAREMPWLADTARIERAWLDAYHVADASPLAAETLACIDPSALAQVRFVTHPATRIVRSRYPAVSIFTMNRVNTPVTPLHSSDAEDALVTRPDADVIVSRLPPGGAAFLVALIEGATLGAAAQTAFEEAADFDLPANLAAMFSAGVFAAVQLD</sequence>
<reference evidence="3 4" key="1">
    <citation type="submission" date="2020-04" db="EMBL/GenBank/DDBJ databases">
        <authorList>
            <person name="De Canck E."/>
        </authorList>
    </citation>
    <scope>NUCLEOTIDE SEQUENCE [LARGE SCALE GENOMIC DNA]</scope>
    <source>
        <strain evidence="3 4">LMG 28688</strain>
    </source>
</reference>
<feature type="domain" description="Putative DNA-binding" evidence="2">
    <location>
        <begin position="97"/>
        <end position="188"/>
    </location>
</feature>
<dbReference type="InterPro" id="IPR018640">
    <property type="entry name" value="DUF2063"/>
</dbReference>
<feature type="compositionally biased region" description="Polar residues" evidence="1">
    <location>
        <begin position="53"/>
        <end position="74"/>
    </location>
</feature>
<dbReference type="Gene3D" id="1.10.150.690">
    <property type="entry name" value="DUF2063"/>
    <property type="match status" value="1"/>
</dbReference>
<dbReference type="Proteomes" id="UP000494119">
    <property type="component" value="Unassembled WGS sequence"/>
</dbReference>
<keyword evidence="4" id="KW-1185">Reference proteome</keyword>
<evidence type="ECO:0000259" key="2">
    <source>
        <dbReference type="Pfam" id="PF09836"/>
    </source>
</evidence>
<gene>
    <name evidence="3" type="ORF">LMG28688_05376</name>
</gene>
<feature type="region of interest" description="Disordered" evidence="1">
    <location>
        <begin position="24"/>
        <end position="75"/>
    </location>
</feature>
<accession>A0A6J5GL14</accession>
<evidence type="ECO:0000313" key="4">
    <source>
        <dbReference type="Proteomes" id="UP000494119"/>
    </source>
</evidence>
<evidence type="ECO:0000313" key="3">
    <source>
        <dbReference type="EMBL" id="CAB3801509.1"/>
    </source>
</evidence>
<dbReference type="Pfam" id="PF09836">
    <property type="entry name" value="DUF2063"/>
    <property type="match status" value="1"/>
</dbReference>
<dbReference type="AlphaFoldDB" id="A0A6J5GL14"/>
<name>A0A6J5GL14_9BURK</name>
<dbReference type="InterPro" id="IPR044922">
    <property type="entry name" value="DUF2063_N_sf"/>
</dbReference>
<organism evidence="3 4">
    <name type="scientific">Paraburkholderia caffeinitolerans</name>
    <dbReference type="NCBI Taxonomy" id="1723730"/>
    <lineage>
        <taxon>Bacteria</taxon>
        <taxon>Pseudomonadati</taxon>
        <taxon>Pseudomonadota</taxon>
        <taxon>Betaproteobacteria</taxon>
        <taxon>Burkholderiales</taxon>
        <taxon>Burkholderiaceae</taxon>
        <taxon>Paraburkholderia</taxon>
    </lineage>
</organism>
<protein>
    <recommendedName>
        <fullName evidence="2">Putative DNA-binding domain-containing protein</fullName>
    </recommendedName>
</protein>
<proteinExistence type="predicted"/>